<keyword evidence="3" id="KW-1185">Reference proteome</keyword>
<organism evidence="2 3">
    <name type="scientific">Candidatus Mesenet longicola</name>
    <dbReference type="NCBI Taxonomy" id="1892558"/>
    <lineage>
        <taxon>Bacteria</taxon>
        <taxon>Pseudomonadati</taxon>
        <taxon>Pseudomonadota</taxon>
        <taxon>Alphaproteobacteria</taxon>
        <taxon>Rickettsiales</taxon>
        <taxon>Anaplasmataceae</taxon>
        <taxon>Candidatus Mesenet</taxon>
    </lineage>
</organism>
<keyword evidence="1" id="KW-0472">Membrane</keyword>
<evidence type="ECO:0000256" key="1">
    <source>
        <dbReference type="SAM" id="Phobius"/>
    </source>
</evidence>
<feature type="transmembrane region" description="Helical" evidence="1">
    <location>
        <begin position="191"/>
        <end position="211"/>
    </location>
</feature>
<gene>
    <name evidence="2" type="ORF">sL5_00640</name>
</gene>
<dbReference type="Proteomes" id="UP000637906">
    <property type="component" value="Unassembled WGS sequence"/>
</dbReference>
<evidence type="ECO:0000313" key="3">
    <source>
        <dbReference type="Proteomes" id="UP000637906"/>
    </source>
</evidence>
<dbReference type="AlphaFoldDB" id="A0A8J3HWU7"/>
<feature type="transmembrane region" description="Helical" evidence="1">
    <location>
        <begin position="223"/>
        <end position="239"/>
    </location>
</feature>
<accession>A0A8J3HWU7</accession>
<sequence length="288" mass="33843">MRGELDTIIVEKLGTLDNSNLYRTKIIESLFVHNENVYRRYQHRKCDYGEHKRINSNNLCSTIYTTIKQICDENTLAFPFLLSCFYNQDILGLIKEELINDLISRRYTNLQLNSNIEDYLQSSHNIQAKNDFLYKVYSDCLVTYKAAVSTIIKNRIKHHISELTPEEARSICRSVSYKIEDFDCNRRGKQIINYTVLICSVYTFTSLLLLLGNTKLNRNYSKGEVLAIAFIPSFVLYLASRMLKNLFYIENYNIRDSFKDFNDPSSEFNEVYDDEAHNMEKQTYESFV</sequence>
<keyword evidence="1" id="KW-1133">Transmembrane helix</keyword>
<evidence type="ECO:0000313" key="2">
    <source>
        <dbReference type="EMBL" id="GHM59071.1"/>
    </source>
</evidence>
<proteinExistence type="predicted"/>
<reference evidence="2 3" key="1">
    <citation type="journal article" date="2021" name="Microb. Ecol.">
        <title>Candidatus Mesenet longicola: Novel Endosymbionts of Brontispa longissima that Induce Cytoplasmic Incompatibility.</title>
        <authorList>
            <person name="Takano S."/>
            <person name="Gotoh Y."/>
            <person name="Hayashi T."/>
        </authorList>
    </citation>
    <scope>NUCLEOTIDE SEQUENCE [LARGE SCALE GENOMIC DNA]</scope>
    <source>
        <strain evidence="2">L5</strain>
    </source>
</reference>
<comment type="caution">
    <text evidence="2">The sequence shown here is derived from an EMBL/GenBank/DDBJ whole genome shotgun (WGS) entry which is preliminary data.</text>
</comment>
<name>A0A8J3HWU7_9RICK</name>
<dbReference type="EMBL" id="BNGU01000002">
    <property type="protein sequence ID" value="GHM59071.1"/>
    <property type="molecule type" value="Genomic_DNA"/>
</dbReference>
<protein>
    <submittedName>
        <fullName evidence="2">Uncharacterized protein</fullName>
    </submittedName>
</protein>
<keyword evidence="1" id="KW-0812">Transmembrane</keyword>